<feature type="region of interest" description="Disordered" evidence="9">
    <location>
        <begin position="599"/>
        <end position="622"/>
    </location>
</feature>
<evidence type="ECO:0000256" key="4">
    <source>
        <dbReference type="ARBA" id="ARBA00022753"/>
    </source>
</evidence>
<feature type="region of interest" description="Disordered" evidence="9">
    <location>
        <begin position="567"/>
        <end position="586"/>
    </location>
</feature>
<feature type="domain" description="LIM zinc-binding" evidence="11">
    <location>
        <begin position="156"/>
        <end position="217"/>
    </location>
</feature>
<feature type="compositionally biased region" description="Polar residues" evidence="9">
    <location>
        <begin position="964"/>
        <end position="985"/>
    </location>
</feature>
<feature type="domain" description="Calponin-homology (CH)" evidence="10">
    <location>
        <begin position="4"/>
        <end position="110"/>
    </location>
</feature>
<dbReference type="InterPro" id="IPR050540">
    <property type="entry name" value="F-actin_Monoox_Mical"/>
</dbReference>
<dbReference type="InterPro" id="IPR036872">
    <property type="entry name" value="CH_dom_sf"/>
</dbReference>
<evidence type="ECO:0000256" key="3">
    <source>
        <dbReference type="ARBA" id="ARBA00022723"/>
    </source>
</evidence>
<keyword evidence="7" id="KW-0175">Coiled coil</keyword>
<evidence type="ECO:0000256" key="5">
    <source>
        <dbReference type="ARBA" id="ARBA00022833"/>
    </source>
</evidence>
<dbReference type="Pfam" id="PF00307">
    <property type="entry name" value="CH"/>
    <property type="match status" value="1"/>
</dbReference>
<keyword evidence="5 8" id="KW-0862">Zinc</keyword>
<feature type="compositionally biased region" description="Basic and acidic residues" evidence="9">
    <location>
        <begin position="1188"/>
        <end position="1198"/>
    </location>
</feature>
<dbReference type="AlphaFoldDB" id="A0AAW1U2U8"/>
<dbReference type="FunFam" id="1.10.418.10:FF:000023">
    <property type="entry name" value="EH domain-binding protein 1 isoform X1"/>
    <property type="match status" value="1"/>
</dbReference>
<feature type="compositionally biased region" description="Polar residues" evidence="9">
    <location>
        <begin position="663"/>
        <end position="677"/>
    </location>
</feature>
<evidence type="ECO:0000259" key="11">
    <source>
        <dbReference type="PROSITE" id="PS50023"/>
    </source>
</evidence>
<reference evidence="13 14" key="1">
    <citation type="submission" date="2023-03" db="EMBL/GenBank/DDBJ databases">
        <title>Genome insight into feeding habits of ladybird beetles.</title>
        <authorList>
            <person name="Li H.-S."/>
            <person name="Huang Y.-H."/>
            <person name="Pang H."/>
        </authorList>
    </citation>
    <scope>NUCLEOTIDE SEQUENCE [LARGE SCALE GENOMIC DNA]</scope>
    <source>
        <strain evidence="13">SYSU_2023b</strain>
        <tissue evidence="13">Whole body</tissue>
    </source>
</reference>
<dbReference type="SMART" id="SM01203">
    <property type="entry name" value="DUF3585"/>
    <property type="match status" value="1"/>
</dbReference>
<feature type="compositionally biased region" description="Polar residues" evidence="9">
    <location>
        <begin position="602"/>
        <end position="622"/>
    </location>
</feature>
<feature type="region of interest" description="Disordered" evidence="9">
    <location>
        <begin position="956"/>
        <end position="999"/>
    </location>
</feature>
<feature type="compositionally biased region" description="Basic and acidic residues" evidence="9">
    <location>
        <begin position="634"/>
        <end position="648"/>
    </location>
</feature>
<feature type="compositionally biased region" description="Polar residues" evidence="9">
    <location>
        <begin position="730"/>
        <end position="739"/>
    </location>
</feature>
<dbReference type="EMBL" id="JARQZJ010000039">
    <property type="protein sequence ID" value="KAK9876878.1"/>
    <property type="molecule type" value="Genomic_DNA"/>
</dbReference>
<dbReference type="GO" id="GO:0046872">
    <property type="term" value="F:metal ion binding"/>
    <property type="evidence" value="ECO:0007669"/>
    <property type="project" value="UniProtKB-KW"/>
</dbReference>
<proteinExistence type="predicted"/>
<evidence type="ECO:0000259" key="10">
    <source>
        <dbReference type="PROSITE" id="PS50021"/>
    </source>
</evidence>
<dbReference type="SMART" id="SM00132">
    <property type="entry name" value="LIM"/>
    <property type="match status" value="1"/>
</dbReference>
<protein>
    <recommendedName>
        <fullName evidence="15">MICAL-like protein 1</fullName>
    </recommendedName>
</protein>
<dbReference type="PROSITE" id="PS50021">
    <property type="entry name" value="CH"/>
    <property type="match status" value="1"/>
</dbReference>
<dbReference type="InterPro" id="IPR001715">
    <property type="entry name" value="CH_dom"/>
</dbReference>
<dbReference type="PANTHER" id="PTHR23167:SF84">
    <property type="entry name" value="ALPHA ACTININ 3-RELATED"/>
    <property type="match status" value="1"/>
</dbReference>
<comment type="subcellular location">
    <subcellularLocation>
        <location evidence="1">Endosome</location>
    </subcellularLocation>
</comment>
<dbReference type="SMART" id="SM00033">
    <property type="entry name" value="CH"/>
    <property type="match status" value="1"/>
</dbReference>
<name>A0AAW1U2U8_9CUCU</name>
<keyword evidence="3 8" id="KW-0479">Metal-binding</keyword>
<gene>
    <name evidence="13" type="ORF">WA026_015914</name>
</gene>
<feature type="region of interest" description="Disordered" evidence="9">
    <location>
        <begin position="634"/>
        <end position="874"/>
    </location>
</feature>
<dbReference type="GO" id="GO:0005768">
    <property type="term" value="C:endosome"/>
    <property type="evidence" value="ECO:0007669"/>
    <property type="project" value="UniProtKB-SubCell"/>
</dbReference>
<feature type="domain" description="BMERB" evidence="12">
    <location>
        <begin position="999"/>
        <end position="1159"/>
    </location>
</feature>
<dbReference type="InterPro" id="IPR022735">
    <property type="entry name" value="bMERB_dom"/>
</dbReference>
<evidence type="ECO:0000256" key="2">
    <source>
        <dbReference type="ARBA" id="ARBA00022553"/>
    </source>
</evidence>
<evidence type="ECO:0008006" key="15">
    <source>
        <dbReference type="Google" id="ProtNLM"/>
    </source>
</evidence>
<feature type="region of interest" description="Disordered" evidence="9">
    <location>
        <begin position="286"/>
        <end position="309"/>
    </location>
</feature>
<sequence>MGERRGTRGLELWCKRMTEGYPGVKVDNMTTSWRDGLAFCAIIHHFRPDLIDFSKLNKNDIYYNNKLAFRVAEDHLGIPALLEPEDMVEYTVPDRLSILTYLSQFYQAFAVNQSNSTVKTPTKRPPPSDIQMHMVSSTSSTPPKKAALRLSGARREPCAKCGLPVFIAERLNVGEALYHRTCFRCARCDSQLTLMNYYETENRDFCCETCPDEETPTRSNANILSKSLSDEEKSAGLKVESDIFSSNFENALEHPKDDSLRHNFTLDKAAGAAFMRARADFMTTQVDISDSDSDSSREQKPPDLPTSKIPEIVHKDGAHIENMDADGVNMLPTFSASNPLSSKLKKPTVVESQDAVTKDSVSVEDKPAMSSFKSRIKLFEDIADNREIRKSDVNKESLRLSTKIDKVPYAKSYETIDVNLELSSNDKEDEECSVKTKNENVIRSVSGRVYEISPNDDFSTLNKSELSESYQADISDLRDTSSEQNDSIIESSIHTSNDNFVTCHSVKSQIMTTSSSVPQESVIITTSQSSFDNKNEMGTSFDSKGINESLDQYNESPIVLSSEISSEYRNEISQSSTSKREDKEDEAVIDSVISKTRDIEQSSKNASISKIMTPSSNVPQESVIITTSQSSFDIKNEKGTSSDSKEINESLDQYNKSPIVLSSEISSEYKNEISQSSTRKREDKEDEAVIESVISKTRDIIKQSSKNANLENVNPFGSDDDEAIEEKSVAKTSKSTSLNPFDDSEEEEIAPLPPKSTSLNPFGDSDEEDEEAVKRPEVNKPVPVPRLIIPPKSMNPFESDDEDVEELPPPPPPQPAVRKLIKADRVSLTPCWQDDFSPIPKTRSHARNTSNTSSLSGSGRKKKPAPKPPSAASCFNQDAIESAVSSVNSSPCQSLCPSPKLPAKTRKIKRAPLPPSSTPLRTEATNFALPVSPIDHKEMDSKPLLFRVGSAENLKSTKDEINRNKQTNASLPSTEGPSSLPNKSTYGKWKRRKGQAPVRPIPQRRTIKNLPLDEIKHELELIEIQQLGLEKQGVMLEKLIRERSEVPGVSEDEILAPETQDMLIQLFDLVNEKNDLFRKQAELMYLRRQHRLEEEYAEVEYQIRYLMLQPESNKTDSDKEKEDALINRLVKIVERRNEIVDRVEMDRQRAADEDNSITSEMSLFKMKLEDSSTVKKKLNKKDKSKPKKDKEKKNKSKYKVDVDKDIDEIETSISKEKKKRKFNIF</sequence>
<dbReference type="PROSITE" id="PS00478">
    <property type="entry name" value="LIM_DOMAIN_1"/>
    <property type="match status" value="1"/>
</dbReference>
<dbReference type="Gene3D" id="2.10.110.10">
    <property type="entry name" value="Cysteine Rich Protein"/>
    <property type="match status" value="1"/>
</dbReference>
<dbReference type="Proteomes" id="UP001431783">
    <property type="component" value="Unassembled WGS sequence"/>
</dbReference>
<evidence type="ECO:0000256" key="9">
    <source>
        <dbReference type="SAM" id="MobiDB-lite"/>
    </source>
</evidence>
<comment type="caution">
    <text evidence="13">The sequence shown here is derived from an EMBL/GenBank/DDBJ whole genome shotgun (WGS) entry which is preliminary data.</text>
</comment>
<keyword evidence="2" id="KW-0597">Phosphoprotein</keyword>
<dbReference type="Pfam" id="PF12130">
    <property type="entry name" value="bMERB_dom"/>
    <property type="match status" value="1"/>
</dbReference>
<feature type="compositionally biased region" description="Polar residues" evidence="9">
    <location>
        <begin position="567"/>
        <end position="577"/>
    </location>
</feature>
<dbReference type="CDD" id="cd09400">
    <property type="entry name" value="LIM_like_1"/>
    <property type="match status" value="1"/>
</dbReference>
<accession>A0AAW1U2U8</accession>
<evidence type="ECO:0000256" key="1">
    <source>
        <dbReference type="ARBA" id="ARBA00004177"/>
    </source>
</evidence>
<feature type="compositionally biased region" description="Polar residues" evidence="9">
    <location>
        <begin position="886"/>
        <end position="896"/>
    </location>
</feature>
<dbReference type="Pfam" id="PF00412">
    <property type="entry name" value="LIM"/>
    <property type="match status" value="1"/>
</dbReference>
<evidence type="ECO:0000256" key="8">
    <source>
        <dbReference type="PROSITE-ProRule" id="PRU00125"/>
    </source>
</evidence>
<feature type="compositionally biased region" description="Low complexity" evidence="9">
    <location>
        <begin position="847"/>
        <end position="858"/>
    </location>
</feature>
<feature type="region of interest" description="Disordered" evidence="9">
    <location>
        <begin position="886"/>
        <end position="924"/>
    </location>
</feature>
<feature type="compositionally biased region" description="Polar residues" evidence="9">
    <location>
        <begin position="702"/>
        <end position="712"/>
    </location>
</feature>
<keyword evidence="6 8" id="KW-0440">LIM domain</keyword>
<evidence type="ECO:0000256" key="6">
    <source>
        <dbReference type="ARBA" id="ARBA00023038"/>
    </source>
</evidence>
<organism evidence="13 14">
    <name type="scientific">Henosepilachna vigintioctopunctata</name>
    <dbReference type="NCBI Taxonomy" id="420089"/>
    <lineage>
        <taxon>Eukaryota</taxon>
        <taxon>Metazoa</taxon>
        <taxon>Ecdysozoa</taxon>
        <taxon>Arthropoda</taxon>
        <taxon>Hexapoda</taxon>
        <taxon>Insecta</taxon>
        <taxon>Pterygota</taxon>
        <taxon>Neoptera</taxon>
        <taxon>Endopterygota</taxon>
        <taxon>Coleoptera</taxon>
        <taxon>Polyphaga</taxon>
        <taxon>Cucujiformia</taxon>
        <taxon>Coccinelloidea</taxon>
        <taxon>Coccinellidae</taxon>
        <taxon>Epilachninae</taxon>
        <taxon>Epilachnini</taxon>
        <taxon>Henosepilachna</taxon>
    </lineage>
</organism>
<keyword evidence="14" id="KW-1185">Reference proteome</keyword>
<feature type="compositionally biased region" description="Basic residues" evidence="9">
    <location>
        <begin position="1174"/>
        <end position="1187"/>
    </location>
</feature>
<dbReference type="PROSITE" id="PS50023">
    <property type="entry name" value="LIM_DOMAIN_2"/>
    <property type="match status" value="1"/>
</dbReference>
<dbReference type="InterPro" id="IPR001781">
    <property type="entry name" value="Znf_LIM"/>
</dbReference>
<dbReference type="Gene3D" id="1.10.418.10">
    <property type="entry name" value="Calponin-like domain"/>
    <property type="match status" value="1"/>
</dbReference>
<dbReference type="PANTHER" id="PTHR23167">
    <property type="entry name" value="CALPONIN HOMOLOGY DOMAIN-CONTAINING PROTEIN DDB_G0272472-RELATED"/>
    <property type="match status" value="1"/>
</dbReference>
<feature type="region of interest" description="Disordered" evidence="9">
    <location>
        <begin position="1172"/>
        <end position="1198"/>
    </location>
</feature>
<evidence type="ECO:0000259" key="12">
    <source>
        <dbReference type="PROSITE" id="PS51848"/>
    </source>
</evidence>
<dbReference type="PROSITE" id="PS51848">
    <property type="entry name" value="BMERB"/>
    <property type="match status" value="1"/>
</dbReference>
<keyword evidence="4" id="KW-0967">Endosome</keyword>
<evidence type="ECO:0000313" key="14">
    <source>
        <dbReference type="Proteomes" id="UP001431783"/>
    </source>
</evidence>
<dbReference type="SUPFAM" id="SSF47576">
    <property type="entry name" value="Calponin-homology domain, CH-domain"/>
    <property type="match status" value="1"/>
</dbReference>
<evidence type="ECO:0000256" key="7">
    <source>
        <dbReference type="ARBA" id="ARBA00023054"/>
    </source>
</evidence>
<evidence type="ECO:0000313" key="13">
    <source>
        <dbReference type="EMBL" id="KAK9876878.1"/>
    </source>
</evidence>